<sequence>MYSPISGAESNEYELRAPGVVPRQVVSAPKQAGLLAKWSVFGTLLITTTLSSVLVVAHVQSWLINDTWYEFWFLSIRINRAALQSGIQIIAVLLGLIHASAVAYLVQYGVSLAFFSGTSFTTHSLRAMINTSTQRVNWKGPPRYMLPVLGMSVLSLISSAVWVGAITPVESSTIVKQTVLLPSYDNITHIKEYPSEINQSGPSDMAKEGHFTYSVGTKLLGNLIVIGSSATTPDNSTRRHPKIDNTQYIYEGRSYGVGSAVGLKDSAVSNISFATGYRYTERGYSADVECIYNRSTALRIGREFPSRIFAVEGYLPDSTGSRQYSEYVGHSPDAIVAASVTYSDDSIRRYVGIAAGESYRALNATQCTVDFTPRLFNVSVALAGRNITVTPLDETDDFDPQRNITRTVVRQFELISNDLTNFYESVLGNAFLSSIRAWNISYNANGAATEEFATLRGLENSMTAMADSMLAAYGAAQVMVGNFTEEREVDVTVETLVIGQRAYIIAIAILNALIVAAVIEEAIRTKGWRGLSSQDFTDSEWLLLSGYRGGQEAAESERHRLQYLNNIQRKPVSKPGFSTSQFSPGEVRVGMGLETRVVMVPATRGRDGRMAVKLSTRVKE</sequence>
<evidence type="ECO:0000313" key="3">
    <source>
        <dbReference type="Proteomes" id="UP000267145"/>
    </source>
</evidence>
<keyword evidence="1" id="KW-0472">Membrane</keyword>
<feature type="transmembrane region" description="Helical" evidence="1">
    <location>
        <begin position="81"/>
        <end position="99"/>
    </location>
</feature>
<proteinExistence type="predicted"/>
<dbReference type="Proteomes" id="UP000267145">
    <property type="component" value="Unassembled WGS sequence"/>
</dbReference>
<gene>
    <name evidence="2" type="ORF">D7B24_007235</name>
</gene>
<accession>A0A3M9YBF0</accession>
<dbReference type="RefSeq" id="XP_028494558.1">
    <property type="nucleotide sequence ID" value="XM_028641348.1"/>
</dbReference>
<organism evidence="2 3">
    <name type="scientific">Verticillium nonalfalfae</name>
    <dbReference type="NCBI Taxonomy" id="1051616"/>
    <lineage>
        <taxon>Eukaryota</taxon>
        <taxon>Fungi</taxon>
        <taxon>Dikarya</taxon>
        <taxon>Ascomycota</taxon>
        <taxon>Pezizomycotina</taxon>
        <taxon>Sordariomycetes</taxon>
        <taxon>Hypocreomycetidae</taxon>
        <taxon>Glomerellales</taxon>
        <taxon>Plectosphaerellaceae</taxon>
        <taxon>Verticillium</taxon>
    </lineage>
</organism>
<keyword evidence="3" id="KW-1185">Reference proteome</keyword>
<keyword evidence="1" id="KW-0812">Transmembrane</keyword>
<dbReference type="STRING" id="1051616.A0A3M9YBF0"/>
<evidence type="ECO:0000313" key="2">
    <source>
        <dbReference type="EMBL" id="RNJ56400.1"/>
    </source>
</evidence>
<keyword evidence="1" id="KW-1133">Transmembrane helix</keyword>
<dbReference type="AlphaFoldDB" id="A0A3M9YBF0"/>
<reference evidence="2 3" key="1">
    <citation type="submission" date="2018-10" db="EMBL/GenBank/DDBJ databases">
        <title>Genome sequence of Verticillium nonalfalfae VnAa140.</title>
        <authorList>
            <person name="Stajich J.E."/>
            <person name="Kasson M.T."/>
        </authorList>
    </citation>
    <scope>NUCLEOTIDE SEQUENCE [LARGE SCALE GENOMIC DNA]</scope>
    <source>
        <strain evidence="2 3">VnAa140</strain>
    </source>
</reference>
<feature type="transmembrane region" description="Helical" evidence="1">
    <location>
        <begin position="144"/>
        <end position="165"/>
    </location>
</feature>
<dbReference type="EMBL" id="RBVV01000057">
    <property type="protein sequence ID" value="RNJ56400.1"/>
    <property type="molecule type" value="Genomic_DNA"/>
</dbReference>
<comment type="caution">
    <text evidence="2">The sequence shown here is derived from an EMBL/GenBank/DDBJ whole genome shotgun (WGS) entry which is preliminary data.</text>
</comment>
<evidence type="ECO:0000256" key="1">
    <source>
        <dbReference type="SAM" id="Phobius"/>
    </source>
</evidence>
<dbReference type="GeneID" id="39610924"/>
<protein>
    <submittedName>
        <fullName evidence="2">Uncharacterized protein</fullName>
    </submittedName>
</protein>
<name>A0A3M9YBF0_9PEZI</name>
<feature type="transmembrane region" description="Helical" evidence="1">
    <location>
        <begin position="502"/>
        <end position="519"/>
    </location>
</feature>
<feature type="transmembrane region" description="Helical" evidence="1">
    <location>
        <begin position="38"/>
        <end position="60"/>
    </location>
</feature>